<feature type="transmembrane region" description="Helical" evidence="1">
    <location>
        <begin position="161"/>
        <end position="182"/>
    </location>
</feature>
<dbReference type="AlphaFoldDB" id="A0A9N9MEL2"/>
<dbReference type="Proteomes" id="UP001152799">
    <property type="component" value="Chromosome 1"/>
</dbReference>
<name>A0A9N9MEL2_9CUCU</name>
<dbReference type="EMBL" id="OU892277">
    <property type="protein sequence ID" value="CAG9760728.1"/>
    <property type="molecule type" value="Genomic_DNA"/>
</dbReference>
<dbReference type="PANTHER" id="PTHR21879:SF17">
    <property type="entry name" value="LD24139P"/>
    <property type="match status" value="1"/>
</dbReference>
<reference evidence="3" key="1">
    <citation type="submission" date="2022-01" db="EMBL/GenBank/DDBJ databases">
        <authorList>
            <person name="King R."/>
        </authorList>
    </citation>
    <scope>NUCLEOTIDE SEQUENCE</scope>
</reference>
<keyword evidence="2" id="KW-0732">Signal</keyword>
<evidence type="ECO:0000256" key="2">
    <source>
        <dbReference type="SAM" id="SignalP"/>
    </source>
</evidence>
<organism evidence="3 4">
    <name type="scientific">Ceutorhynchus assimilis</name>
    <name type="common">cabbage seed weevil</name>
    <dbReference type="NCBI Taxonomy" id="467358"/>
    <lineage>
        <taxon>Eukaryota</taxon>
        <taxon>Metazoa</taxon>
        <taxon>Ecdysozoa</taxon>
        <taxon>Arthropoda</taxon>
        <taxon>Hexapoda</taxon>
        <taxon>Insecta</taxon>
        <taxon>Pterygota</taxon>
        <taxon>Neoptera</taxon>
        <taxon>Endopterygota</taxon>
        <taxon>Coleoptera</taxon>
        <taxon>Polyphaga</taxon>
        <taxon>Cucujiformia</taxon>
        <taxon>Curculionidae</taxon>
        <taxon>Ceutorhynchinae</taxon>
        <taxon>Ceutorhynchus</taxon>
    </lineage>
</organism>
<evidence type="ECO:0000313" key="4">
    <source>
        <dbReference type="Proteomes" id="UP001152799"/>
    </source>
</evidence>
<accession>A0A9N9MEL2</accession>
<dbReference type="OrthoDB" id="8191402at2759"/>
<keyword evidence="1" id="KW-0812">Transmembrane</keyword>
<keyword evidence="4" id="KW-1185">Reference proteome</keyword>
<dbReference type="Pfam" id="PF07898">
    <property type="entry name" value="DUF1676"/>
    <property type="match status" value="1"/>
</dbReference>
<protein>
    <submittedName>
        <fullName evidence="3">Uncharacterized protein</fullName>
    </submittedName>
</protein>
<keyword evidence="1" id="KW-1133">Transmembrane helix</keyword>
<feature type="signal peptide" evidence="2">
    <location>
        <begin position="1"/>
        <end position="24"/>
    </location>
</feature>
<proteinExistence type="predicted"/>
<gene>
    <name evidence="3" type="ORF">CEUTPL_LOCUS1449</name>
</gene>
<sequence>MCNIKMNSIRCFIVIVALGTVVSGVPFASSVESNEINTDSDFVSGLNKCAFQPNSDGIATCATERIVRSLDLLANQANINIWPGISLLSDGPAPSFRSGKQLKEEIEETKSNDGSMLELIGNATARFFSGRTLKVKLPNSEEIGRALEEGRKRMGGNKNKGGLNMGMMGIGAAVAGLVPLFLAKIALITAKALIVGKIALVLAGILLVQMLMKNNNNHHVDNSWSSAQPVYGPPANTYNPPSNSYGVPSAQYPYSRSFTVEEEKPKYSQELAYSAQMR</sequence>
<evidence type="ECO:0000313" key="3">
    <source>
        <dbReference type="EMBL" id="CAG9760728.1"/>
    </source>
</evidence>
<dbReference type="GO" id="GO:0016020">
    <property type="term" value="C:membrane"/>
    <property type="evidence" value="ECO:0007669"/>
    <property type="project" value="TreeGrafter"/>
</dbReference>
<dbReference type="InterPro" id="IPR012464">
    <property type="entry name" value="DUF1676"/>
</dbReference>
<feature type="transmembrane region" description="Helical" evidence="1">
    <location>
        <begin position="194"/>
        <end position="212"/>
    </location>
</feature>
<dbReference type="PANTHER" id="PTHR21879">
    <property type="entry name" value="FI03362P-RELATED-RELATED"/>
    <property type="match status" value="1"/>
</dbReference>
<keyword evidence="1" id="KW-0472">Membrane</keyword>
<feature type="chain" id="PRO_5040387902" evidence="2">
    <location>
        <begin position="25"/>
        <end position="278"/>
    </location>
</feature>
<evidence type="ECO:0000256" key="1">
    <source>
        <dbReference type="SAM" id="Phobius"/>
    </source>
</evidence>